<gene>
    <name evidence="1" type="ORF">C1702_11170</name>
</gene>
<reference evidence="1 2" key="1">
    <citation type="submission" date="2018-02" db="EMBL/GenBank/DDBJ databases">
        <title>Reclassifiation of [Polyangium] brachysporum DSM 7029 as Guopingzhaonella breviflexa gen. nov., sp. nov., a member of the family Comamonadaceae.</title>
        <authorList>
            <person name="Tang B."/>
        </authorList>
    </citation>
    <scope>NUCLEOTIDE SEQUENCE [LARGE SCALE GENOMIC DNA]</scope>
    <source>
        <strain evidence="1 2">DSM 15344</strain>
    </source>
</reference>
<comment type="caution">
    <text evidence="1">The sequence shown here is derived from an EMBL/GenBank/DDBJ whole genome shotgun (WGS) entry which is preliminary data.</text>
</comment>
<evidence type="ECO:0000313" key="2">
    <source>
        <dbReference type="Proteomes" id="UP000239406"/>
    </source>
</evidence>
<dbReference type="EMBL" id="PSNY01000011">
    <property type="protein sequence ID" value="PPE69496.1"/>
    <property type="molecule type" value="Genomic_DNA"/>
</dbReference>
<proteinExistence type="predicted"/>
<name>A0A2S5T3G6_9BURK</name>
<accession>A0A2S5T3G6</accession>
<sequence>MSLSPANAPLWHSFEARESLDERAFYAAKSLPKFYRDTLAFEPVLLKSNLFRPASGARTRYDVFTELKSYNNTRIEYRGEELRQDDLRVLLTLLKLRSGDVVSNAIEFTPRTFCRDVLGWADSSDSVAKLKACILRLQDARARVHFKGGMLAMSFVSDAVLRSNDAWTVWLSDLLLPVFERNLTYLKASERLAMKDGLESWLYGFIKADSCTLEFDLSTMREAAGSTYEQKDFNKHVKKVLEGFEADGIVASFEVSKGKLKVRKS</sequence>
<dbReference type="AlphaFoldDB" id="A0A2S5T3G6"/>
<protein>
    <submittedName>
        <fullName evidence="1">Uncharacterized protein</fullName>
    </submittedName>
</protein>
<dbReference type="Proteomes" id="UP000239406">
    <property type="component" value="Unassembled WGS sequence"/>
</dbReference>
<organism evidence="1 2">
    <name type="scientific">Caldimonas thermodepolymerans</name>
    <dbReference type="NCBI Taxonomy" id="215580"/>
    <lineage>
        <taxon>Bacteria</taxon>
        <taxon>Pseudomonadati</taxon>
        <taxon>Pseudomonadota</taxon>
        <taxon>Betaproteobacteria</taxon>
        <taxon>Burkholderiales</taxon>
        <taxon>Sphaerotilaceae</taxon>
        <taxon>Caldimonas</taxon>
    </lineage>
</organism>
<evidence type="ECO:0000313" key="1">
    <source>
        <dbReference type="EMBL" id="PPE69496.1"/>
    </source>
</evidence>
<dbReference type="RefSeq" id="WP_104357791.1">
    <property type="nucleotide sequence ID" value="NZ_CP064338.1"/>
</dbReference>
<keyword evidence="2" id="KW-1185">Reference proteome</keyword>